<dbReference type="AlphaFoldDB" id="A0A1Z4VND5"/>
<keyword evidence="2" id="KW-0479">Metal-binding</keyword>
<feature type="region of interest" description="Disordered" evidence="4">
    <location>
        <begin position="142"/>
        <end position="168"/>
    </location>
</feature>
<dbReference type="GO" id="GO:0009055">
    <property type="term" value="F:electron transfer activity"/>
    <property type="evidence" value="ECO:0007669"/>
    <property type="project" value="InterPro"/>
</dbReference>
<dbReference type="RefSeq" id="WP_172844240.1">
    <property type="nucleotide sequence ID" value="NZ_AP018052.1"/>
</dbReference>
<dbReference type="InterPro" id="IPR009056">
    <property type="entry name" value="Cyt_c-like_dom"/>
</dbReference>
<dbReference type="GO" id="GO:0046872">
    <property type="term" value="F:metal ion binding"/>
    <property type="evidence" value="ECO:0007669"/>
    <property type="project" value="UniProtKB-KW"/>
</dbReference>
<evidence type="ECO:0000256" key="4">
    <source>
        <dbReference type="SAM" id="MobiDB-lite"/>
    </source>
</evidence>
<dbReference type="KEGG" id="ttc:FOKN1_0705"/>
<evidence type="ECO:0000256" key="2">
    <source>
        <dbReference type="ARBA" id="ARBA00022723"/>
    </source>
</evidence>
<feature type="signal peptide" evidence="5">
    <location>
        <begin position="1"/>
        <end position="28"/>
    </location>
</feature>
<organism evidence="7 8">
    <name type="scientific">Thiohalobacter thiocyanaticus</name>
    <dbReference type="NCBI Taxonomy" id="585455"/>
    <lineage>
        <taxon>Bacteria</taxon>
        <taxon>Pseudomonadati</taxon>
        <taxon>Pseudomonadota</taxon>
        <taxon>Gammaproteobacteria</taxon>
        <taxon>Thiohalobacterales</taxon>
        <taxon>Thiohalobacteraceae</taxon>
        <taxon>Thiohalobacter</taxon>
    </lineage>
</organism>
<evidence type="ECO:0000256" key="5">
    <source>
        <dbReference type="SAM" id="SignalP"/>
    </source>
</evidence>
<evidence type="ECO:0000313" key="8">
    <source>
        <dbReference type="Proteomes" id="UP000218765"/>
    </source>
</evidence>
<dbReference type="EMBL" id="AP018052">
    <property type="protein sequence ID" value="BAZ93107.1"/>
    <property type="molecule type" value="Genomic_DNA"/>
</dbReference>
<evidence type="ECO:0000313" key="7">
    <source>
        <dbReference type="EMBL" id="BAZ93107.1"/>
    </source>
</evidence>
<accession>A0A1Z4VND5</accession>
<feature type="compositionally biased region" description="Pro residues" evidence="4">
    <location>
        <begin position="142"/>
        <end position="152"/>
    </location>
</feature>
<protein>
    <submittedName>
        <fullName evidence="7">Cytochrome c, mono-and diheme variants</fullName>
    </submittedName>
</protein>
<evidence type="ECO:0000259" key="6">
    <source>
        <dbReference type="Pfam" id="PF00034"/>
    </source>
</evidence>
<sequence length="168" mass="18853">MKTLKRACTAAGLFTLAAGLALPLAGRAQERDPDDLIQRGRYLAQVASCNDCHTPGYFMSGGQVPETLWLTGDNFGWRGPWGTTYGSNLRLYLQNLSEEEWIRDARTLRRRPPMPWFNLNIMEEDDLRALYHYIRSLGEPGEPAPAYVPPDQEPATAYARFPSPPPGE</sequence>
<feature type="chain" id="PRO_5012803246" evidence="5">
    <location>
        <begin position="29"/>
        <end position="168"/>
    </location>
</feature>
<dbReference type="Proteomes" id="UP000218765">
    <property type="component" value="Chromosome"/>
</dbReference>
<feature type="domain" description="Cytochrome c" evidence="6">
    <location>
        <begin position="38"/>
        <end position="137"/>
    </location>
</feature>
<proteinExistence type="predicted"/>
<keyword evidence="5" id="KW-0732">Signal</keyword>
<dbReference type="SUPFAM" id="SSF46626">
    <property type="entry name" value="Cytochrome c"/>
    <property type="match status" value="1"/>
</dbReference>
<keyword evidence="8" id="KW-1185">Reference proteome</keyword>
<name>A0A1Z4VND5_9GAMM</name>
<keyword evidence="1" id="KW-0349">Heme</keyword>
<dbReference type="Gene3D" id="1.10.760.10">
    <property type="entry name" value="Cytochrome c-like domain"/>
    <property type="match status" value="1"/>
</dbReference>
<reference evidence="7 8" key="1">
    <citation type="submission" date="2017-05" db="EMBL/GenBank/DDBJ databases">
        <title>Thiocyanate degradation by Thiohalobacter thiocyanaticus FOKN1.</title>
        <authorList>
            <person name="Oshiki M."/>
            <person name="Fukushima T."/>
            <person name="Kawano S."/>
            <person name="Nakagawa J."/>
        </authorList>
    </citation>
    <scope>NUCLEOTIDE SEQUENCE [LARGE SCALE GENOMIC DNA]</scope>
    <source>
        <strain evidence="7 8">FOKN1</strain>
    </source>
</reference>
<keyword evidence="3" id="KW-0408">Iron</keyword>
<dbReference type="GO" id="GO:0020037">
    <property type="term" value="F:heme binding"/>
    <property type="evidence" value="ECO:0007669"/>
    <property type="project" value="InterPro"/>
</dbReference>
<evidence type="ECO:0000256" key="1">
    <source>
        <dbReference type="ARBA" id="ARBA00022617"/>
    </source>
</evidence>
<dbReference type="InterPro" id="IPR036909">
    <property type="entry name" value="Cyt_c-like_dom_sf"/>
</dbReference>
<dbReference type="Pfam" id="PF00034">
    <property type="entry name" value="Cytochrom_C"/>
    <property type="match status" value="1"/>
</dbReference>
<gene>
    <name evidence="7" type="ORF">FOKN1_0705</name>
</gene>
<evidence type="ECO:0000256" key="3">
    <source>
        <dbReference type="ARBA" id="ARBA00023004"/>
    </source>
</evidence>